<comment type="caution">
    <text evidence="2">The sequence shown here is derived from an EMBL/GenBank/DDBJ whole genome shotgun (WGS) entry which is preliminary data.</text>
</comment>
<sequence>MNCANGFGAMTTVTATFGFFAVSRVIDKLLR</sequence>
<feature type="transmembrane region" description="Helical" evidence="1">
    <location>
        <begin position="6"/>
        <end position="26"/>
    </location>
</feature>
<proteinExistence type="predicted"/>
<evidence type="ECO:0000256" key="1">
    <source>
        <dbReference type="SAM" id="Phobius"/>
    </source>
</evidence>
<keyword evidence="1" id="KW-0472">Membrane</keyword>
<dbReference type="Proteomes" id="UP000078358">
    <property type="component" value="Unassembled WGS sequence"/>
</dbReference>
<dbReference type="EMBL" id="JACI01000002">
    <property type="protein sequence ID" value="OAQ14943.1"/>
    <property type="molecule type" value="Genomic_DNA"/>
</dbReference>
<reference evidence="2 3" key="1">
    <citation type="submission" date="2014-01" db="EMBL/GenBank/DDBJ databases">
        <authorList>
            <person name="Zuccon D."/>
        </authorList>
    </citation>
    <scope>NUCLEOTIDE SEQUENCE [LARGE SCALE GENOMIC DNA]</scope>
    <source>
        <strain evidence="2 3">Y31</strain>
    </source>
</reference>
<evidence type="ECO:0000313" key="2">
    <source>
        <dbReference type="EMBL" id="OAQ14943.1"/>
    </source>
</evidence>
<name>A0A179CYF4_BIBTR</name>
<organism evidence="2 3">
    <name type="scientific">Bibersteinia trehalosi Y31</name>
    <dbReference type="NCBI Taxonomy" id="1261658"/>
    <lineage>
        <taxon>Bacteria</taxon>
        <taxon>Pseudomonadati</taxon>
        <taxon>Pseudomonadota</taxon>
        <taxon>Gammaproteobacteria</taxon>
        <taxon>Pasteurellales</taxon>
        <taxon>Pasteurellaceae</taxon>
        <taxon>Bibersteinia</taxon>
    </lineage>
</organism>
<protein>
    <submittedName>
        <fullName evidence="2">Uncharacterized protein</fullName>
    </submittedName>
</protein>
<dbReference type="AlphaFoldDB" id="A0A179CYF4"/>
<evidence type="ECO:0000313" key="3">
    <source>
        <dbReference type="Proteomes" id="UP000078358"/>
    </source>
</evidence>
<keyword evidence="1" id="KW-1133">Transmembrane helix</keyword>
<gene>
    <name evidence="2" type="ORF">F480_08895</name>
</gene>
<accession>A0A179CYF4</accession>
<keyword evidence="1" id="KW-0812">Transmembrane</keyword>
<dbReference type="PATRIC" id="fig|1261658.3.peg.1775"/>